<gene>
    <name evidence="1" type="ORF">LOD99_6069</name>
</gene>
<evidence type="ECO:0000313" key="2">
    <source>
        <dbReference type="Proteomes" id="UP001165289"/>
    </source>
</evidence>
<comment type="caution">
    <text evidence="1">The sequence shown here is derived from an EMBL/GenBank/DDBJ whole genome shotgun (WGS) entry which is preliminary data.</text>
</comment>
<reference evidence="1 2" key="1">
    <citation type="journal article" date="2023" name="BMC Biol.">
        <title>The compact genome of the sponge Oopsacas minuta (Hexactinellida) is lacking key metazoan core genes.</title>
        <authorList>
            <person name="Santini S."/>
            <person name="Schenkelaars Q."/>
            <person name="Jourda C."/>
            <person name="Duchesne M."/>
            <person name="Belahbib H."/>
            <person name="Rocher C."/>
            <person name="Selva M."/>
            <person name="Riesgo A."/>
            <person name="Vervoort M."/>
            <person name="Leys S.P."/>
            <person name="Kodjabachian L."/>
            <person name="Le Bivic A."/>
            <person name="Borchiellini C."/>
            <person name="Claverie J.M."/>
            <person name="Renard E."/>
        </authorList>
    </citation>
    <scope>NUCLEOTIDE SEQUENCE [LARGE SCALE GENOMIC DNA]</scope>
    <source>
        <strain evidence="1">SPO-2</strain>
    </source>
</reference>
<sequence>MYKILVEEIKIWKLSDTNLVPIADSQNIEGKIRLKKKLIVVDFHKQYCTYCTIRECLHFQATVTSAQYQYYSVCELRNIKDCIYLS</sequence>
<dbReference type="AlphaFoldDB" id="A0AAV7JN63"/>
<name>A0AAV7JN63_9METZ</name>
<protein>
    <submittedName>
        <fullName evidence="1">Uncharacterized protein</fullName>
    </submittedName>
</protein>
<accession>A0AAV7JN63</accession>
<dbReference type="Proteomes" id="UP001165289">
    <property type="component" value="Unassembled WGS sequence"/>
</dbReference>
<keyword evidence="2" id="KW-1185">Reference proteome</keyword>
<evidence type="ECO:0000313" key="1">
    <source>
        <dbReference type="EMBL" id="KAI6650152.1"/>
    </source>
</evidence>
<organism evidence="1 2">
    <name type="scientific">Oopsacas minuta</name>
    <dbReference type="NCBI Taxonomy" id="111878"/>
    <lineage>
        <taxon>Eukaryota</taxon>
        <taxon>Metazoa</taxon>
        <taxon>Porifera</taxon>
        <taxon>Hexactinellida</taxon>
        <taxon>Hexasterophora</taxon>
        <taxon>Lyssacinosida</taxon>
        <taxon>Leucopsacidae</taxon>
        <taxon>Oopsacas</taxon>
    </lineage>
</organism>
<dbReference type="EMBL" id="JAKMXF010000313">
    <property type="protein sequence ID" value="KAI6650152.1"/>
    <property type="molecule type" value="Genomic_DNA"/>
</dbReference>
<proteinExistence type="predicted"/>